<dbReference type="InterPro" id="IPR012438">
    <property type="entry name" value="DUF1639"/>
</dbReference>
<name>A0A1D1Y4I4_9ARAE</name>
<organism evidence="2">
    <name type="scientific">Anthurium amnicola</name>
    <dbReference type="NCBI Taxonomy" id="1678845"/>
    <lineage>
        <taxon>Eukaryota</taxon>
        <taxon>Viridiplantae</taxon>
        <taxon>Streptophyta</taxon>
        <taxon>Embryophyta</taxon>
        <taxon>Tracheophyta</taxon>
        <taxon>Spermatophyta</taxon>
        <taxon>Magnoliopsida</taxon>
        <taxon>Liliopsida</taxon>
        <taxon>Araceae</taxon>
        <taxon>Pothoideae</taxon>
        <taxon>Potheae</taxon>
        <taxon>Anthurium</taxon>
    </lineage>
</organism>
<accession>A0A1D1Y4I4</accession>
<evidence type="ECO:0000256" key="1">
    <source>
        <dbReference type="SAM" id="MobiDB-lite"/>
    </source>
</evidence>
<feature type="compositionally biased region" description="Basic and acidic residues" evidence="1">
    <location>
        <begin position="189"/>
        <end position="206"/>
    </location>
</feature>
<proteinExistence type="predicted"/>
<dbReference type="EMBL" id="GDJX01018375">
    <property type="protein sequence ID" value="JAT49561.1"/>
    <property type="molecule type" value="Transcribed_RNA"/>
</dbReference>
<protein>
    <submittedName>
        <fullName evidence="2">Linker for activation of T-cells family member 2</fullName>
    </submittedName>
</protein>
<feature type="compositionally biased region" description="Basic residues" evidence="1">
    <location>
        <begin position="330"/>
        <end position="339"/>
    </location>
</feature>
<evidence type="ECO:0000313" key="2">
    <source>
        <dbReference type="EMBL" id="JAT49561.1"/>
    </source>
</evidence>
<dbReference type="Pfam" id="PF07797">
    <property type="entry name" value="DUF1639"/>
    <property type="match status" value="1"/>
</dbReference>
<feature type="compositionally biased region" description="Low complexity" evidence="1">
    <location>
        <begin position="130"/>
        <end position="141"/>
    </location>
</feature>
<gene>
    <name evidence="2" type="primary">Lat2</name>
    <name evidence="2" type="ORF">g.113526</name>
</gene>
<feature type="compositionally biased region" description="Basic and acidic residues" evidence="1">
    <location>
        <begin position="77"/>
        <end position="95"/>
    </location>
</feature>
<feature type="compositionally biased region" description="Basic and acidic residues" evidence="1">
    <location>
        <begin position="24"/>
        <end position="35"/>
    </location>
</feature>
<feature type="region of interest" description="Disordered" evidence="1">
    <location>
        <begin position="1"/>
        <end position="247"/>
    </location>
</feature>
<reference evidence="2" key="1">
    <citation type="submission" date="2015-07" db="EMBL/GenBank/DDBJ databases">
        <title>Transcriptome Assembly of Anthurium amnicola.</title>
        <authorList>
            <person name="Suzuki J."/>
        </authorList>
    </citation>
    <scope>NUCLEOTIDE SEQUENCE</scope>
</reference>
<sequence>MMRYQRVSPDGLPLSNGRKPSLRTAKEDDHPENGRIHNFSSYDGKATRVRPAAPASNPSTSQEHHFAHFALPTSDSSAHHHENHTAAKGLSHHDINGSSPGRSGEVVLQWGQRKRSRGSRAESRAAGDEPSSAAPHARPAAKIQRRSSLPGVDKQAAAVMPPPGGGYSRGANLRPCLPVRDSMGSSIHRNAEERPGGGPLRSEKRSPPSQLDRAHKMAAACNGLHADGENVASTPSSEQDAGASGGDATVPVAAAVTKEKLNLDLFEWPRIYISLSRKEKEDDFLAMKGTKLPQRPKKRAKNVDKTLQYVFPGMWLSDLTRGRYEVREKKSVKKKRRGLKGMESMDSESE</sequence>
<feature type="region of interest" description="Disordered" evidence="1">
    <location>
        <begin position="328"/>
        <end position="350"/>
    </location>
</feature>
<dbReference type="AlphaFoldDB" id="A0A1D1Y4I4"/>
<dbReference type="PANTHER" id="PTHR33130">
    <property type="entry name" value="PUTATIVE (DUF1639)-RELATED"/>
    <property type="match status" value="1"/>
</dbReference>
<dbReference type="PANTHER" id="PTHR33130:SF33">
    <property type="entry name" value="PUTATIVE (DUF1639)-RELATED"/>
    <property type="match status" value="1"/>
</dbReference>